<evidence type="ECO:0000313" key="7">
    <source>
        <dbReference type="EMBL" id="CAH0995439.1"/>
    </source>
</evidence>
<evidence type="ECO:0000259" key="6">
    <source>
        <dbReference type="PROSITE" id="PS51123"/>
    </source>
</evidence>
<feature type="region of interest" description="Disordered" evidence="5">
    <location>
        <begin position="149"/>
        <end position="179"/>
    </location>
</feature>
<dbReference type="RefSeq" id="WP_238805992.1">
    <property type="nucleotide sequence ID" value="NZ_CAKLPY010000001.1"/>
</dbReference>
<name>A0ABM9AP85_9BACT</name>
<sequence>MNRLLLFLLILLWSLAYSWFWNCKRKPFCTEELAVVTLADSTNSTVVSTPEATLADTIKKITPEEQIVFKPLDVYFAVNQSGIDKTAEVDSFLTIAKKYFEKYPDKQLLITGHTDSDGSEELNQRLSENRAKQTQSFLVKEGFKASQIVTEGKGENEPLAPNDTPEGKSKNRRSTIRLK</sequence>
<proteinExistence type="predicted"/>
<keyword evidence="2 4" id="KW-0472">Membrane</keyword>
<keyword evidence="3" id="KW-0998">Cell outer membrane</keyword>
<gene>
    <name evidence="7" type="primary">pal_6</name>
    <name evidence="7" type="ORF">EMA8858_01561</name>
</gene>
<evidence type="ECO:0000256" key="2">
    <source>
        <dbReference type="ARBA" id="ARBA00023136"/>
    </source>
</evidence>
<evidence type="ECO:0000256" key="4">
    <source>
        <dbReference type="PROSITE-ProRule" id="PRU00473"/>
    </source>
</evidence>
<dbReference type="PROSITE" id="PS51123">
    <property type="entry name" value="OMPA_2"/>
    <property type="match status" value="1"/>
</dbReference>
<comment type="caution">
    <text evidence="7">The sequence shown here is derived from an EMBL/GenBank/DDBJ whole genome shotgun (WGS) entry which is preliminary data.</text>
</comment>
<dbReference type="PROSITE" id="PS01068">
    <property type="entry name" value="OMPA_1"/>
    <property type="match status" value="1"/>
</dbReference>
<dbReference type="InterPro" id="IPR006664">
    <property type="entry name" value="OMP_bac"/>
</dbReference>
<dbReference type="InterPro" id="IPR036737">
    <property type="entry name" value="OmpA-like_sf"/>
</dbReference>
<dbReference type="PANTHER" id="PTHR30329">
    <property type="entry name" value="STATOR ELEMENT OF FLAGELLAR MOTOR COMPLEX"/>
    <property type="match status" value="1"/>
</dbReference>
<dbReference type="Gene3D" id="3.30.1330.60">
    <property type="entry name" value="OmpA-like domain"/>
    <property type="match status" value="1"/>
</dbReference>
<evidence type="ECO:0000256" key="5">
    <source>
        <dbReference type="SAM" id="MobiDB-lite"/>
    </source>
</evidence>
<accession>A0ABM9AP85</accession>
<feature type="domain" description="OmpA-like" evidence="6">
    <location>
        <begin position="63"/>
        <end position="179"/>
    </location>
</feature>
<evidence type="ECO:0000313" key="8">
    <source>
        <dbReference type="Proteomes" id="UP000837932"/>
    </source>
</evidence>
<dbReference type="InterPro" id="IPR050330">
    <property type="entry name" value="Bact_OuterMem_StrucFunc"/>
</dbReference>
<dbReference type="EMBL" id="CAKLPY010000001">
    <property type="protein sequence ID" value="CAH0995439.1"/>
    <property type="molecule type" value="Genomic_DNA"/>
</dbReference>
<dbReference type="InterPro" id="IPR006665">
    <property type="entry name" value="OmpA-like"/>
</dbReference>
<dbReference type="Proteomes" id="UP000837932">
    <property type="component" value="Unassembled WGS sequence"/>
</dbReference>
<feature type="compositionally biased region" description="Basic residues" evidence="5">
    <location>
        <begin position="170"/>
        <end position="179"/>
    </location>
</feature>
<organism evidence="7 8">
    <name type="scientific">Emticicia aquatica</name>
    <dbReference type="NCBI Taxonomy" id="1681835"/>
    <lineage>
        <taxon>Bacteria</taxon>
        <taxon>Pseudomonadati</taxon>
        <taxon>Bacteroidota</taxon>
        <taxon>Cytophagia</taxon>
        <taxon>Cytophagales</taxon>
        <taxon>Leadbetterellaceae</taxon>
        <taxon>Emticicia</taxon>
    </lineage>
</organism>
<reference evidence="7" key="1">
    <citation type="submission" date="2021-12" db="EMBL/GenBank/DDBJ databases">
        <authorList>
            <person name="Rodrigo-Torres L."/>
            <person name="Arahal R. D."/>
            <person name="Lucena T."/>
        </authorList>
    </citation>
    <scope>NUCLEOTIDE SEQUENCE</scope>
    <source>
        <strain evidence="7">CECT 8858</strain>
    </source>
</reference>
<dbReference type="Pfam" id="PF00691">
    <property type="entry name" value="OmpA"/>
    <property type="match status" value="1"/>
</dbReference>
<dbReference type="PRINTS" id="PR01021">
    <property type="entry name" value="OMPADOMAIN"/>
</dbReference>
<evidence type="ECO:0000256" key="1">
    <source>
        <dbReference type="ARBA" id="ARBA00004442"/>
    </source>
</evidence>
<dbReference type="SUPFAM" id="SSF103088">
    <property type="entry name" value="OmpA-like"/>
    <property type="match status" value="1"/>
</dbReference>
<dbReference type="InterPro" id="IPR006690">
    <property type="entry name" value="OMPA-like_CS"/>
</dbReference>
<dbReference type="CDD" id="cd07185">
    <property type="entry name" value="OmpA_C-like"/>
    <property type="match status" value="1"/>
</dbReference>
<evidence type="ECO:0000256" key="3">
    <source>
        <dbReference type="ARBA" id="ARBA00023237"/>
    </source>
</evidence>
<protein>
    <submittedName>
        <fullName evidence="7">Peptidoglycan-associated lipoprotein</fullName>
    </submittedName>
</protein>
<keyword evidence="8" id="KW-1185">Reference proteome</keyword>
<keyword evidence="7" id="KW-0449">Lipoprotein</keyword>
<dbReference type="PANTHER" id="PTHR30329:SF21">
    <property type="entry name" value="LIPOPROTEIN YIAD-RELATED"/>
    <property type="match status" value="1"/>
</dbReference>
<comment type="subcellular location">
    <subcellularLocation>
        <location evidence="1">Cell outer membrane</location>
    </subcellularLocation>
</comment>